<feature type="compositionally biased region" description="Polar residues" evidence="7">
    <location>
        <begin position="126"/>
        <end position="159"/>
    </location>
</feature>
<dbReference type="InterPro" id="IPR050951">
    <property type="entry name" value="Retrovirus_Pol_polyprotein"/>
</dbReference>
<dbReference type="InterPro" id="IPR012337">
    <property type="entry name" value="RNaseH-like_sf"/>
</dbReference>
<evidence type="ECO:0000259" key="8">
    <source>
        <dbReference type="PROSITE" id="PS50878"/>
    </source>
</evidence>
<keyword evidence="6" id="KW-0695">RNA-directed DNA polymerase</keyword>
<evidence type="ECO:0000256" key="5">
    <source>
        <dbReference type="ARBA" id="ARBA00022801"/>
    </source>
</evidence>
<name>A0ABQ7TVL7_SOLTU</name>
<dbReference type="CDD" id="cd01647">
    <property type="entry name" value="RT_LTR"/>
    <property type="match status" value="1"/>
</dbReference>
<keyword evidence="2" id="KW-0548">Nucleotidyltransferase</keyword>
<dbReference type="InterPro" id="IPR043502">
    <property type="entry name" value="DNA/RNA_pol_sf"/>
</dbReference>
<feature type="compositionally biased region" description="Basic and acidic residues" evidence="7">
    <location>
        <begin position="107"/>
        <end position="123"/>
    </location>
</feature>
<dbReference type="SUPFAM" id="SSF53098">
    <property type="entry name" value="Ribonuclease H-like"/>
    <property type="match status" value="1"/>
</dbReference>
<evidence type="ECO:0000256" key="2">
    <source>
        <dbReference type="ARBA" id="ARBA00022695"/>
    </source>
</evidence>
<evidence type="ECO:0000256" key="3">
    <source>
        <dbReference type="ARBA" id="ARBA00022722"/>
    </source>
</evidence>
<organism evidence="9 10">
    <name type="scientific">Solanum tuberosum</name>
    <name type="common">Potato</name>
    <dbReference type="NCBI Taxonomy" id="4113"/>
    <lineage>
        <taxon>Eukaryota</taxon>
        <taxon>Viridiplantae</taxon>
        <taxon>Streptophyta</taxon>
        <taxon>Embryophyta</taxon>
        <taxon>Tracheophyta</taxon>
        <taxon>Spermatophyta</taxon>
        <taxon>Magnoliopsida</taxon>
        <taxon>eudicotyledons</taxon>
        <taxon>Gunneridae</taxon>
        <taxon>Pentapetalae</taxon>
        <taxon>asterids</taxon>
        <taxon>lamiids</taxon>
        <taxon>Solanales</taxon>
        <taxon>Solanaceae</taxon>
        <taxon>Solanoideae</taxon>
        <taxon>Solaneae</taxon>
        <taxon>Solanum</taxon>
    </lineage>
</organism>
<keyword evidence="3" id="KW-0540">Nuclease</keyword>
<feature type="region of interest" description="Disordered" evidence="7">
    <location>
        <begin position="107"/>
        <end position="164"/>
    </location>
</feature>
<feature type="domain" description="Reverse transcriptase" evidence="8">
    <location>
        <begin position="326"/>
        <end position="505"/>
    </location>
</feature>
<reference evidence="9 10" key="1">
    <citation type="journal article" date="2021" name="bioRxiv">
        <title>Chromosome-scale and haplotype-resolved genome assembly of a tetraploid potato cultivar.</title>
        <authorList>
            <person name="Sun H."/>
            <person name="Jiao W.-B."/>
            <person name="Krause K."/>
            <person name="Campoy J.A."/>
            <person name="Goel M."/>
            <person name="Folz-Donahue K."/>
            <person name="Kukat C."/>
            <person name="Huettel B."/>
            <person name="Schneeberger K."/>
        </authorList>
    </citation>
    <scope>NUCLEOTIDE SEQUENCE [LARGE SCALE GENOMIC DNA]</scope>
    <source>
        <strain evidence="9">SolTubOtavaFocal</strain>
        <tissue evidence="9">Leaves</tissue>
    </source>
</reference>
<evidence type="ECO:0000313" key="9">
    <source>
        <dbReference type="EMBL" id="KAH0738033.1"/>
    </source>
</evidence>
<sequence>MLSQAVTNQVGQQRGVRQDVADTSRIREFLRMNSQNFTAELVAYQLKGVARIQFDQRKRIELRESMSIHEYNLKFTQLSHYALDMVADMRSRMSLFVAGLSRLSSKEGKVDEDNLRDREDFRNKNAKTSGNEYGQQKSNANWPSFQHKQKGPTTTSSSAPAPRNRVWKEAPGACGDCSTGSFKCVQEGHFMKECPKHRRGSGNRDPRASLSLVTPYIALNFHILPEQLLQPFIVSTPVSVDWFYASVNCRTQVVKFQFPNELCIEWRSSSEVPKGHFILYLKARKLVSKGCVYHLVRVNDSSVETLPIQIALIELKELIEQLKDLLEKSFIRPSVSPWEAPVLFVRNKDGSLRICIDYSQLNEVTIKNKYPLSRIDELLDQLQGATCFSKIDLRSGYYQLRVRESDIPKTTFMIRYGHYEFLVISFGLINAPATFMDLMKRAFKPYLDMFVIVFIDDILIYSMNEEDHASHLRIVLQTLKDKELYAMFSKCEFWLESVALLGHIVSDDGIRVDIQKIEATQNWPRPMSPTDIRSFLGLDGYFRSFQELKKRLTTPLVLTLPEGTQGFVLKIHERNCPTHDLELAVVVFALKIWHHYLYGVHVDMFTDHKSCQYVFGQKDLRHKGWLELLKDYNMSVLYHPDKAESVANALSRLSMASTSYVEKYMKELAKDVHRLAILGVRLMESNEGGVVVMNGAGSSLVSEVKEKQDQDPIWLELKENVHKQKVMAFEQGGDGALRYQGRLCVPWVDKPQERIMEEAHSSRYSIHPGRAPETQWYGSEYRSSRMEMGDENMDFITGLQRSRRQHDSIWVIVDQMTKSSHFLPIKTTHSTEDYAKLYLQEVVRLHGVPVSIISDRERTIQTLEDMLRACVIDFKGEDADLLLDGLRLHDLVHQGMEKVKGKLSPKYIGPYNISKRISNVTYELELPQELAAVHPVFHVSMLKKCMGNPSHIIPTQDIDIKDSLSYEEIPVQILDRQVCKLKTKKVASVKVLWRNQFIEEAT</sequence>
<dbReference type="PANTHER" id="PTHR37984:SF5">
    <property type="entry name" value="PROTEIN NYNRIN-LIKE"/>
    <property type="match status" value="1"/>
</dbReference>
<dbReference type="Gene3D" id="3.30.420.10">
    <property type="entry name" value="Ribonuclease H-like superfamily/Ribonuclease H"/>
    <property type="match status" value="1"/>
</dbReference>
<dbReference type="InterPro" id="IPR041373">
    <property type="entry name" value="RT_RNaseH"/>
</dbReference>
<keyword evidence="4" id="KW-0255">Endonuclease</keyword>
<dbReference type="PANTHER" id="PTHR37984">
    <property type="entry name" value="PROTEIN CBG26694"/>
    <property type="match status" value="1"/>
</dbReference>
<dbReference type="InterPro" id="IPR000477">
    <property type="entry name" value="RT_dom"/>
</dbReference>
<dbReference type="Pfam" id="PF17917">
    <property type="entry name" value="RT_RNaseH"/>
    <property type="match status" value="1"/>
</dbReference>
<dbReference type="InterPro" id="IPR056924">
    <property type="entry name" value="SH3_Tf2-1"/>
</dbReference>
<dbReference type="Gene3D" id="3.30.70.270">
    <property type="match status" value="1"/>
</dbReference>
<protein>
    <recommendedName>
        <fullName evidence="8">Reverse transcriptase domain-containing protein</fullName>
    </recommendedName>
</protein>
<evidence type="ECO:0000313" key="10">
    <source>
        <dbReference type="Proteomes" id="UP000826656"/>
    </source>
</evidence>
<evidence type="ECO:0000256" key="7">
    <source>
        <dbReference type="SAM" id="MobiDB-lite"/>
    </source>
</evidence>
<dbReference type="Pfam" id="PF00078">
    <property type="entry name" value="RVT_1"/>
    <property type="match status" value="1"/>
</dbReference>
<comment type="caution">
    <text evidence="9">The sequence shown here is derived from an EMBL/GenBank/DDBJ whole genome shotgun (WGS) entry which is preliminary data.</text>
</comment>
<dbReference type="PROSITE" id="PS50878">
    <property type="entry name" value="RT_POL"/>
    <property type="match status" value="1"/>
</dbReference>
<evidence type="ECO:0000256" key="1">
    <source>
        <dbReference type="ARBA" id="ARBA00022679"/>
    </source>
</evidence>
<keyword evidence="1" id="KW-0808">Transferase</keyword>
<dbReference type="Pfam" id="PF24626">
    <property type="entry name" value="SH3_Tf2-1"/>
    <property type="match status" value="1"/>
</dbReference>
<evidence type="ECO:0000256" key="4">
    <source>
        <dbReference type="ARBA" id="ARBA00022759"/>
    </source>
</evidence>
<dbReference type="SUPFAM" id="SSF56672">
    <property type="entry name" value="DNA/RNA polymerases"/>
    <property type="match status" value="1"/>
</dbReference>
<dbReference type="CDD" id="cd09274">
    <property type="entry name" value="RNase_HI_RT_Ty3"/>
    <property type="match status" value="1"/>
</dbReference>
<dbReference type="InterPro" id="IPR043128">
    <property type="entry name" value="Rev_trsase/Diguanyl_cyclase"/>
</dbReference>
<gene>
    <name evidence="9" type="ORF">KY290_036738</name>
</gene>
<dbReference type="EMBL" id="JAIVGD010000028">
    <property type="protein sequence ID" value="KAH0738033.1"/>
    <property type="molecule type" value="Genomic_DNA"/>
</dbReference>
<dbReference type="Gene3D" id="3.10.10.10">
    <property type="entry name" value="HIV Type 1 Reverse Transcriptase, subunit A, domain 1"/>
    <property type="match status" value="1"/>
</dbReference>
<accession>A0ABQ7TVL7</accession>
<keyword evidence="5" id="KW-0378">Hydrolase</keyword>
<dbReference type="InterPro" id="IPR036397">
    <property type="entry name" value="RNaseH_sf"/>
</dbReference>
<evidence type="ECO:0000256" key="6">
    <source>
        <dbReference type="ARBA" id="ARBA00022918"/>
    </source>
</evidence>
<keyword evidence="10" id="KW-1185">Reference proteome</keyword>
<dbReference type="Proteomes" id="UP000826656">
    <property type="component" value="Unassembled WGS sequence"/>
</dbReference>
<proteinExistence type="predicted"/>